<gene>
    <name evidence="4" type="ORF">OKA04_20815</name>
</gene>
<evidence type="ECO:0000313" key="4">
    <source>
        <dbReference type="EMBL" id="MCW1887193.1"/>
    </source>
</evidence>
<comment type="caution">
    <text evidence="4">The sequence shown here is derived from an EMBL/GenBank/DDBJ whole genome shotgun (WGS) entry which is preliminary data.</text>
</comment>
<evidence type="ECO:0000256" key="1">
    <source>
        <dbReference type="SAM" id="MobiDB-lite"/>
    </source>
</evidence>
<reference evidence="4 5" key="1">
    <citation type="submission" date="2022-10" db="EMBL/GenBank/DDBJ databases">
        <title>Luteolibacter flavescens strain MCCC 1K03193, whole genome shotgun sequencing project.</title>
        <authorList>
            <person name="Zhao G."/>
            <person name="Shen L."/>
        </authorList>
    </citation>
    <scope>NUCLEOTIDE SEQUENCE [LARGE SCALE GENOMIC DNA]</scope>
    <source>
        <strain evidence="4 5">MCCC 1K03193</strain>
    </source>
</reference>
<dbReference type="SUPFAM" id="SSF54523">
    <property type="entry name" value="Pili subunits"/>
    <property type="match status" value="1"/>
</dbReference>
<keyword evidence="2" id="KW-0812">Transmembrane</keyword>
<accession>A0ABT3FUD1</accession>
<sequence length="157" mass="17646">MRKSTFYAFTGLGVLAMLLTGFFVWFASGISSHPPEARLDGDNSSMVSAILMYCVNNGRPPTSAQGLEALVAMPTTGPKPRRWSKVWDEIPLDPWGTPYGYSLLRSNTPQWRFELRSAGRDRILNTSDDIAYEHKVGYDPDYRKPDEEEPAESRPSL</sequence>
<evidence type="ECO:0000259" key="3">
    <source>
        <dbReference type="Pfam" id="PF08334"/>
    </source>
</evidence>
<evidence type="ECO:0000256" key="2">
    <source>
        <dbReference type="SAM" id="Phobius"/>
    </source>
</evidence>
<feature type="transmembrane region" description="Helical" evidence="2">
    <location>
        <begin position="6"/>
        <end position="28"/>
    </location>
</feature>
<feature type="region of interest" description="Disordered" evidence="1">
    <location>
        <begin position="135"/>
        <end position="157"/>
    </location>
</feature>
<name>A0ABT3FUD1_9BACT</name>
<keyword evidence="2" id="KW-0472">Membrane</keyword>
<keyword evidence="2" id="KW-1133">Transmembrane helix</keyword>
<feature type="domain" description="Type II secretion system protein GspG C-terminal" evidence="3">
    <location>
        <begin position="45"/>
        <end position="128"/>
    </location>
</feature>
<dbReference type="Proteomes" id="UP001207930">
    <property type="component" value="Unassembled WGS sequence"/>
</dbReference>
<feature type="compositionally biased region" description="Basic and acidic residues" evidence="1">
    <location>
        <begin position="135"/>
        <end position="146"/>
    </location>
</feature>
<protein>
    <submittedName>
        <fullName evidence="4">Type II secretion system protein GspG</fullName>
    </submittedName>
</protein>
<dbReference type="Gene3D" id="3.30.700.10">
    <property type="entry name" value="Glycoprotein, Type 4 Pilin"/>
    <property type="match status" value="1"/>
</dbReference>
<dbReference type="EMBL" id="JAPDDS010000015">
    <property type="protein sequence ID" value="MCW1887193.1"/>
    <property type="molecule type" value="Genomic_DNA"/>
</dbReference>
<organism evidence="4 5">
    <name type="scientific">Luteolibacter flavescens</name>
    <dbReference type="NCBI Taxonomy" id="1859460"/>
    <lineage>
        <taxon>Bacteria</taxon>
        <taxon>Pseudomonadati</taxon>
        <taxon>Verrucomicrobiota</taxon>
        <taxon>Verrucomicrobiia</taxon>
        <taxon>Verrucomicrobiales</taxon>
        <taxon>Verrucomicrobiaceae</taxon>
        <taxon>Luteolibacter</taxon>
    </lineage>
</organism>
<evidence type="ECO:0000313" key="5">
    <source>
        <dbReference type="Proteomes" id="UP001207930"/>
    </source>
</evidence>
<dbReference type="InterPro" id="IPR045584">
    <property type="entry name" value="Pilin-like"/>
</dbReference>
<dbReference type="Pfam" id="PF08334">
    <property type="entry name" value="T2SSG"/>
    <property type="match status" value="1"/>
</dbReference>
<keyword evidence="5" id="KW-1185">Reference proteome</keyword>
<dbReference type="InterPro" id="IPR013545">
    <property type="entry name" value="T2SS_protein-GspG_C"/>
</dbReference>
<proteinExistence type="predicted"/>
<dbReference type="RefSeq" id="WP_264503148.1">
    <property type="nucleotide sequence ID" value="NZ_JAPDDS010000015.1"/>
</dbReference>